<evidence type="ECO:0000313" key="2">
    <source>
        <dbReference type="Proteomes" id="UP000003082"/>
    </source>
</evidence>
<keyword evidence="2" id="KW-1185">Reference proteome</keyword>
<dbReference type="EMBL" id="ACFU01000043">
    <property type="protein sequence ID" value="EEF12680.1"/>
    <property type="molecule type" value="Genomic_DNA"/>
</dbReference>
<dbReference type="STRING" id="553218.CAMRE0001_0586"/>
<accession>B9D5R2</accession>
<gene>
    <name evidence="1" type="ORF">CAMRE0001_0586</name>
</gene>
<sequence>MRLLGGGAAAKDVHISATLTFLRILYLLAGDKAQEAKNRHLHKR</sequence>
<proteinExistence type="predicted"/>
<organism evidence="1 2">
    <name type="scientific">Campylobacter rectus RM3267</name>
    <dbReference type="NCBI Taxonomy" id="553218"/>
    <lineage>
        <taxon>Bacteria</taxon>
        <taxon>Pseudomonadati</taxon>
        <taxon>Campylobacterota</taxon>
        <taxon>Epsilonproteobacteria</taxon>
        <taxon>Campylobacterales</taxon>
        <taxon>Campylobacteraceae</taxon>
        <taxon>Campylobacter</taxon>
    </lineage>
</organism>
<dbReference type="AlphaFoldDB" id="B9D5R2"/>
<reference evidence="1 2" key="1">
    <citation type="submission" date="2008-08" db="EMBL/GenBank/DDBJ databases">
        <authorList>
            <person name="Madupu R."/>
            <person name="Durkin A.S."/>
            <person name="Torralba M."/>
            <person name="Methe B."/>
            <person name="Sutton G.G."/>
            <person name="Strausberg R.L."/>
            <person name="Nelson K.E."/>
        </authorList>
    </citation>
    <scope>NUCLEOTIDE SEQUENCE [LARGE SCALE GENOMIC DNA]</scope>
    <source>
        <strain evidence="1 2">RM3267</strain>
    </source>
</reference>
<evidence type="ECO:0000313" key="1">
    <source>
        <dbReference type="EMBL" id="EEF12680.1"/>
    </source>
</evidence>
<protein>
    <submittedName>
        <fullName evidence="1">Uncharacterized protein</fullName>
    </submittedName>
</protein>
<dbReference type="Proteomes" id="UP000003082">
    <property type="component" value="Unassembled WGS sequence"/>
</dbReference>
<comment type="caution">
    <text evidence="1">The sequence shown here is derived from an EMBL/GenBank/DDBJ whole genome shotgun (WGS) entry which is preliminary data.</text>
</comment>
<name>B9D5R2_CAMRE</name>